<proteinExistence type="predicted"/>
<dbReference type="STRING" id="362418.IW19_13345"/>
<dbReference type="Proteomes" id="UP000028715">
    <property type="component" value="Unassembled WGS sequence"/>
</dbReference>
<dbReference type="AlphaFoldDB" id="A0A085ZPS2"/>
<evidence type="ECO:0000313" key="1">
    <source>
        <dbReference type="EMBL" id="KFF06436.1"/>
    </source>
</evidence>
<keyword evidence="2" id="KW-1185">Reference proteome</keyword>
<name>A0A085ZPS2_9FLAO</name>
<gene>
    <name evidence="1" type="ORF">IW19_13345</name>
</gene>
<reference evidence="1 2" key="1">
    <citation type="submission" date="2014-07" db="EMBL/GenBank/DDBJ databases">
        <title>Genome of Flavobacterium reichenbachii LMG 25512.</title>
        <authorList>
            <person name="Stropko S.J."/>
            <person name="Pipes S.E."/>
            <person name="Newman J.D."/>
        </authorList>
    </citation>
    <scope>NUCLEOTIDE SEQUENCE [LARGE SCALE GENOMIC DNA]</scope>
    <source>
        <strain evidence="1 2">LMG 25512</strain>
    </source>
</reference>
<comment type="caution">
    <text evidence="1">The sequence shown here is derived from an EMBL/GenBank/DDBJ whole genome shotgun (WGS) entry which is preliminary data.</text>
</comment>
<evidence type="ECO:0000313" key="2">
    <source>
        <dbReference type="Proteomes" id="UP000028715"/>
    </source>
</evidence>
<organism evidence="1 2">
    <name type="scientific">Flavobacterium reichenbachii</name>
    <dbReference type="NCBI Taxonomy" id="362418"/>
    <lineage>
        <taxon>Bacteria</taxon>
        <taxon>Pseudomonadati</taxon>
        <taxon>Bacteroidota</taxon>
        <taxon>Flavobacteriia</taxon>
        <taxon>Flavobacteriales</taxon>
        <taxon>Flavobacteriaceae</taxon>
        <taxon>Flavobacterium</taxon>
    </lineage>
</organism>
<dbReference type="RefSeq" id="WP_035684793.1">
    <property type="nucleotide sequence ID" value="NZ_JPRL01000001.1"/>
</dbReference>
<accession>A0A085ZPS2</accession>
<dbReference type="eggNOG" id="ENOG50338PY">
    <property type="taxonomic scope" value="Bacteria"/>
</dbReference>
<dbReference type="EMBL" id="JPRL01000001">
    <property type="protein sequence ID" value="KFF06436.1"/>
    <property type="molecule type" value="Genomic_DNA"/>
</dbReference>
<dbReference type="OrthoDB" id="1443327at2"/>
<protein>
    <submittedName>
        <fullName evidence="1">Uncharacterized protein</fullName>
    </submittedName>
</protein>
<sequence>MDKDKFIEELKEKLKTILTDSYKDLKPELEKDLNAFLETSKEKLERWMLLFAYGDLTKEELEWLLKSQLDLVALEALQAAGISKIKLNALKNNIIKTIFKVILDLIIPLV</sequence>